<gene>
    <name evidence="2" type="ORF">I8Y58_000767</name>
</gene>
<evidence type="ECO:0000313" key="2">
    <source>
        <dbReference type="EMBL" id="HAT1595568.1"/>
    </source>
</evidence>
<reference evidence="2" key="2">
    <citation type="submission" date="2020-11" db="EMBL/GenBank/DDBJ databases">
        <authorList>
            <consortium name="NCBI Pathogen Detection Project"/>
        </authorList>
    </citation>
    <scope>NUCLEOTIDE SEQUENCE</scope>
    <source>
        <strain evidence="2">D3612</strain>
    </source>
</reference>
<accession>A0AAN5KPP8</accession>
<reference evidence="2" key="1">
    <citation type="journal article" date="2018" name="Genome Biol.">
        <title>SKESA: strategic k-mer extension for scrupulous assemblies.</title>
        <authorList>
            <person name="Souvorov A."/>
            <person name="Agarwala R."/>
            <person name="Lipman D.J."/>
        </authorList>
    </citation>
    <scope>NUCLEOTIDE SEQUENCE</scope>
    <source>
        <strain evidence="2">D3612</strain>
    </source>
</reference>
<protein>
    <submittedName>
        <fullName evidence="2">Uncharacterized protein</fullName>
    </submittedName>
</protein>
<keyword evidence="1" id="KW-0732">Signal</keyword>
<proteinExistence type="predicted"/>
<feature type="chain" id="PRO_5042871468" evidence="1">
    <location>
        <begin position="24"/>
        <end position="344"/>
    </location>
</feature>
<feature type="signal peptide" evidence="1">
    <location>
        <begin position="1"/>
        <end position="23"/>
    </location>
</feature>
<organism evidence="2 3">
    <name type="scientific">Legionella pneumophila</name>
    <dbReference type="NCBI Taxonomy" id="446"/>
    <lineage>
        <taxon>Bacteria</taxon>
        <taxon>Pseudomonadati</taxon>
        <taxon>Pseudomonadota</taxon>
        <taxon>Gammaproteobacteria</taxon>
        <taxon>Legionellales</taxon>
        <taxon>Legionellaceae</taxon>
        <taxon>Legionella</taxon>
    </lineage>
</organism>
<name>A0AAN5KPP8_LEGPN</name>
<dbReference type="AlphaFoldDB" id="A0AAN5KPP8"/>
<evidence type="ECO:0000256" key="1">
    <source>
        <dbReference type="SAM" id="SignalP"/>
    </source>
</evidence>
<evidence type="ECO:0000313" key="3">
    <source>
        <dbReference type="Proteomes" id="UP000861567"/>
    </source>
</evidence>
<comment type="caution">
    <text evidence="2">The sequence shown here is derived from an EMBL/GenBank/DDBJ whole genome shotgun (WGS) entry which is preliminary data.</text>
</comment>
<sequence length="344" mass="40093">MKKTISCITLSACCVLLNFYAYADTDIKLFTNQSYIENVKKQDKLDINSVNEVFQFVLNKLPDEVMVYPTENYYYYSFYHNGIELSGNIRLDALDRDKGVVHFAYFSTFNRWNDELVNQYKLFTAHDDVEVKKLGPLQYKVSYGKKSVIFKLNDLSHVIPPSNKIRRDEQFIGPVYDESGIQFYLLYNPKIKRFHYVLNDSEDVPETFSSAKNNNNILIGTRTGFSFYRDSKKNRLILIGVYVGNSMVNNYFDGPFDQLPDNFIKGEQLREAFIDKMPELKGKIDRFGNTDHGASRVLITPYTYYSYESQLSYYSDCTKKAKDADSYYSCFDSMQSDEPESEDY</sequence>
<dbReference type="EMBL" id="DACSEI010000005">
    <property type="protein sequence ID" value="HAT1595568.1"/>
    <property type="molecule type" value="Genomic_DNA"/>
</dbReference>
<dbReference type="Proteomes" id="UP000861567">
    <property type="component" value="Unassembled WGS sequence"/>
</dbReference>